<reference evidence="1" key="1">
    <citation type="submission" date="2017-07" db="EMBL/GenBank/DDBJ databases">
        <title>Taro Niue Genome Assembly and Annotation.</title>
        <authorList>
            <person name="Atibalentja N."/>
            <person name="Keating K."/>
            <person name="Fields C.J."/>
        </authorList>
    </citation>
    <scope>NUCLEOTIDE SEQUENCE</scope>
    <source>
        <strain evidence="1">Niue_2</strain>
        <tissue evidence="1">Leaf</tissue>
    </source>
</reference>
<dbReference type="Proteomes" id="UP000652761">
    <property type="component" value="Unassembled WGS sequence"/>
</dbReference>
<organism evidence="1 2">
    <name type="scientific">Colocasia esculenta</name>
    <name type="common">Wild taro</name>
    <name type="synonym">Arum esculentum</name>
    <dbReference type="NCBI Taxonomy" id="4460"/>
    <lineage>
        <taxon>Eukaryota</taxon>
        <taxon>Viridiplantae</taxon>
        <taxon>Streptophyta</taxon>
        <taxon>Embryophyta</taxon>
        <taxon>Tracheophyta</taxon>
        <taxon>Spermatophyta</taxon>
        <taxon>Magnoliopsida</taxon>
        <taxon>Liliopsida</taxon>
        <taxon>Araceae</taxon>
        <taxon>Aroideae</taxon>
        <taxon>Colocasieae</taxon>
        <taxon>Colocasia</taxon>
    </lineage>
</organism>
<evidence type="ECO:0000313" key="1">
    <source>
        <dbReference type="EMBL" id="MQL75603.1"/>
    </source>
</evidence>
<proteinExistence type="predicted"/>
<dbReference type="EMBL" id="NMUH01000257">
    <property type="protein sequence ID" value="MQL75603.1"/>
    <property type="molecule type" value="Genomic_DNA"/>
</dbReference>
<name>A0A843U201_COLES</name>
<accession>A0A843U201</accession>
<dbReference type="AlphaFoldDB" id="A0A843U201"/>
<protein>
    <submittedName>
        <fullName evidence="1">Uncharacterized protein</fullName>
    </submittedName>
</protein>
<evidence type="ECO:0000313" key="2">
    <source>
        <dbReference type="Proteomes" id="UP000652761"/>
    </source>
</evidence>
<keyword evidence="2" id="KW-1185">Reference proteome</keyword>
<comment type="caution">
    <text evidence="1">The sequence shown here is derived from an EMBL/GenBank/DDBJ whole genome shotgun (WGS) entry which is preliminary data.</text>
</comment>
<sequence length="110" mass="12689">MIVCMCATCRELGDLRTSALRRRRLGRNGTIRRVLNRKRSLNPAGQNRAQHALFDQGEVLRGFPGVIRRGSLWRGMFSTREARVEQEKRRGIAVLRVLPGVRTWFCVRGR</sequence>
<gene>
    <name evidence="1" type="ORF">Taro_007988</name>
</gene>